<dbReference type="EMBL" id="CAXAMN010025717">
    <property type="protein sequence ID" value="CAK9097316.1"/>
    <property type="molecule type" value="Genomic_DNA"/>
</dbReference>
<dbReference type="InterPro" id="IPR051178">
    <property type="entry name" value="TfdA_dioxygenase"/>
</dbReference>
<evidence type="ECO:0000313" key="8">
    <source>
        <dbReference type="EMBL" id="CAK9097316.1"/>
    </source>
</evidence>
<evidence type="ECO:0000256" key="5">
    <source>
        <dbReference type="ARBA" id="ARBA00023004"/>
    </source>
</evidence>
<feature type="region of interest" description="Disordered" evidence="6">
    <location>
        <begin position="1"/>
        <end position="46"/>
    </location>
</feature>
<proteinExistence type="inferred from homology"/>
<evidence type="ECO:0000256" key="3">
    <source>
        <dbReference type="ARBA" id="ARBA00022964"/>
    </source>
</evidence>
<keyword evidence="2" id="KW-0479">Metal-binding</keyword>
<dbReference type="Gene3D" id="3.60.130.10">
    <property type="entry name" value="Clavaminate synthase-like"/>
    <property type="match status" value="1"/>
</dbReference>
<evidence type="ECO:0000313" key="9">
    <source>
        <dbReference type="Proteomes" id="UP001642484"/>
    </source>
</evidence>
<evidence type="ECO:0000256" key="2">
    <source>
        <dbReference type="ARBA" id="ARBA00022723"/>
    </source>
</evidence>
<organism evidence="8 9">
    <name type="scientific">Durusdinium trenchii</name>
    <dbReference type="NCBI Taxonomy" id="1381693"/>
    <lineage>
        <taxon>Eukaryota</taxon>
        <taxon>Sar</taxon>
        <taxon>Alveolata</taxon>
        <taxon>Dinophyceae</taxon>
        <taxon>Suessiales</taxon>
        <taxon>Symbiodiniaceae</taxon>
        <taxon>Durusdinium</taxon>
    </lineage>
</organism>
<dbReference type="Pfam" id="PF02668">
    <property type="entry name" value="TauD"/>
    <property type="match status" value="1"/>
</dbReference>
<evidence type="ECO:0000256" key="6">
    <source>
        <dbReference type="SAM" id="MobiDB-lite"/>
    </source>
</evidence>
<keyword evidence="4" id="KW-0560">Oxidoreductase</keyword>
<dbReference type="Proteomes" id="UP001642484">
    <property type="component" value="Unassembled WGS sequence"/>
</dbReference>
<protein>
    <recommendedName>
        <fullName evidence="7">TauD/TfdA-like domain-containing protein</fullName>
    </recommendedName>
</protein>
<dbReference type="InterPro" id="IPR042098">
    <property type="entry name" value="TauD-like_sf"/>
</dbReference>
<gene>
    <name evidence="8" type="ORF">CCMP2556_LOCUS46211</name>
</gene>
<sequence>MRIGNTRDPSSGEITALNASDPPLPPGGSPQYRPADRKPAWHTDSVYRKDPPIGSLLYCKQTPPEGGATCFANAAAAYEALDAEKKERLRTLECLCSQAHHDAKINRSSPDFPVLTPAQRAASPAQRVAMVLQHPLNQRLALYGMNGGTCKVLPREAKITAEELERFELEAVEHQSVEEEWRSLLPFVTSPKFTVKWEWQVGDLVLWDNRCTLHCATGFDRDRYVREMWRTTLAQDRPDAPALVGAKGG</sequence>
<reference evidence="8 9" key="1">
    <citation type="submission" date="2024-02" db="EMBL/GenBank/DDBJ databases">
        <authorList>
            <person name="Chen Y."/>
            <person name="Shah S."/>
            <person name="Dougan E. K."/>
            <person name="Thang M."/>
            <person name="Chan C."/>
        </authorList>
    </citation>
    <scope>NUCLEOTIDE SEQUENCE [LARGE SCALE GENOMIC DNA]</scope>
</reference>
<comment type="caution">
    <text evidence="8">The sequence shown here is derived from an EMBL/GenBank/DDBJ whole genome shotgun (WGS) entry which is preliminary data.</text>
</comment>
<feature type="compositionally biased region" description="Basic and acidic residues" evidence="6">
    <location>
        <begin position="34"/>
        <end position="46"/>
    </location>
</feature>
<dbReference type="PANTHER" id="PTHR43779">
    <property type="entry name" value="DIOXYGENASE RV0097-RELATED"/>
    <property type="match status" value="1"/>
</dbReference>
<feature type="domain" description="TauD/TfdA-like" evidence="7">
    <location>
        <begin position="35"/>
        <end position="232"/>
    </location>
</feature>
<dbReference type="SUPFAM" id="SSF51197">
    <property type="entry name" value="Clavaminate synthase-like"/>
    <property type="match status" value="1"/>
</dbReference>
<keyword evidence="3" id="KW-0223">Dioxygenase</keyword>
<comment type="similarity">
    <text evidence="1">Belongs to the TfdA dioxygenase family.</text>
</comment>
<evidence type="ECO:0000256" key="1">
    <source>
        <dbReference type="ARBA" id="ARBA00005896"/>
    </source>
</evidence>
<name>A0ABP0RDR0_9DINO</name>
<keyword evidence="5" id="KW-0408">Iron</keyword>
<keyword evidence="9" id="KW-1185">Reference proteome</keyword>
<evidence type="ECO:0000259" key="7">
    <source>
        <dbReference type="Pfam" id="PF02668"/>
    </source>
</evidence>
<evidence type="ECO:0000256" key="4">
    <source>
        <dbReference type="ARBA" id="ARBA00023002"/>
    </source>
</evidence>
<dbReference type="InterPro" id="IPR003819">
    <property type="entry name" value="TauD/TfdA-like"/>
</dbReference>
<accession>A0ABP0RDR0</accession>
<dbReference type="PANTHER" id="PTHR43779:SF3">
    <property type="entry name" value="(3R)-3-[(CARBOXYMETHYL)AMINO]FATTY ACID OXYGENASE_DECARBOXYLASE"/>
    <property type="match status" value="1"/>
</dbReference>